<feature type="signal peptide" evidence="3">
    <location>
        <begin position="1"/>
        <end position="22"/>
    </location>
</feature>
<feature type="compositionally biased region" description="Low complexity" evidence="1">
    <location>
        <begin position="490"/>
        <end position="499"/>
    </location>
</feature>
<feature type="compositionally biased region" description="Pro residues" evidence="1">
    <location>
        <begin position="428"/>
        <end position="447"/>
    </location>
</feature>
<accession>A0A2H3ITD9</accession>
<sequence>MRLVALLIAILSSSIGSHFVSATILLNVTVDDTIPNAGTGDKFVYAGSWNLGQDCSGCVAHPDAEFAYYGTWHDSTYLPSTDATTVNASLSFNGTALYVYCIVFHSSDNPDGYTNLWFYLDDEQVGNFTQVPSGNGANVSYNVLVYDNDRIPWGTHTFTLVNGDPSGQASLVLLDYAIYTTQVDLVDVFKQPQTAITTSIMVTQTQWRTSYDLNKQTTAIVVSVCVVGVVFSIMFGVLAFYYRHHRRYSEYRPPMEGIFCGPRVKERDCERRSGWAADTWTSSQNVLRPNRKSHPSAIRSLLPFDPHSQRRQTATIITAEAAISTTSSSIVGGKPEEYDQVVVHAPSVRSGAPLPVVPASSMVDDIVGERMREEKPAEEEKPAQEQKLAPLVLHIPGPIRSVFGPDTPASKESPTPTWKLSPAEGVRPLPPIPPLPPMPTSEPPFPRPNSSRRSRAMQRGSRETTSPPTTDSGTDPGSRAWRQSASTRQSTMTTPTSMLPSGYFYASTPATPYLPARTDSVKTIASIPLVPNRHPEMMVPAIERSRARMGGPSEGVGPQGDENGEMDSERRKTSRVDGPLEGEDPQDDGTGSGGGEDSEVAMAMPKEGYTSPLKSSSGSEDRQLASKASTGIHDDTSSVSLR</sequence>
<evidence type="ECO:0000313" key="4">
    <source>
        <dbReference type="EMBL" id="PCH33252.1"/>
    </source>
</evidence>
<feature type="region of interest" description="Disordered" evidence="1">
    <location>
        <begin position="545"/>
        <end position="642"/>
    </location>
</feature>
<reference evidence="4 5" key="1">
    <citation type="journal article" date="2012" name="Science">
        <title>The Paleozoic origin of enzymatic lignin decomposition reconstructed from 31 fungal genomes.</title>
        <authorList>
            <person name="Floudas D."/>
            <person name="Binder M."/>
            <person name="Riley R."/>
            <person name="Barry K."/>
            <person name="Blanchette R.A."/>
            <person name="Henrissat B."/>
            <person name="Martinez A.T."/>
            <person name="Otillar R."/>
            <person name="Spatafora J.W."/>
            <person name="Yadav J.S."/>
            <person name="Aerts A."/>
            <person name="Benoit I."/>
            <person name="Boyd A."/>
            <person name="Carlson A."/>
            <person name="Copeland A."/>
            <person name="Coutinho P.M."/>
            <person name="de Vries R.P."/>
            <person name="Ferreira P."/>
            <person name="Findley K."/>
            <person name="Foster B."/>
            <person name="Gaskell J."/>
            <person name="Glotzer D."/>
            <person name="Gorecki P."/>
            <person name="Heitman J."/>
            <person name="Hesse C."/>
            <person name="Hori C."/>
            <person name="Igarashi K."/>
            <person name="Jurgens J.A."/>
            <person name="Kallen N."/>
            <person name="Kersten P."/>
            <person name="Kohler A."/>
            <person name="Kuees U."/>
            <person name="Kumar T.K.A."/>
            <person name="Kuo A."/>
            <person name="LaButti K."/>
            <person name="Larrondo L.F."/>
            <person name="Lindquist E."/>
            <person name="Ling A."/>
            <person name="Lombard V."/>
            <person name="Lucas S."/>
            <person name="Lundell T."/>
            <person name="Martin R."/>
            <person name="McLaughlin D.J."/>
            <person name="Morgenstern I."/>
            <person name="Morin E."/>
            <person name="Murat C."/>
            <person name="Nagy L.G."/>
            <person name="Nolan M."/>
            <person name="Ohm R.A."/>
            <person name="Patyshakuliyeva A."/>
            <person name="Rokas A."/>
            <person name="Ruiz-Duenas F.J."/>
            <person name="Sabat G."/>
            <person name="Salamov A."/>
            <person name="Samejima M."/>
            <person name="Schmutz J."/>
            <person name="Slot J.C."/>
            <person name="St John F."/>
            <person name="Stenlid J."/>
            <person name="Sun H."/>
            <person name="Sun S."/>
            <person name="Syed K."/>
            <person name="Tsang A."/>
            <person name="Wiebenga A."/>
            <person name="Young D."/>
            <person name="Pisabarro A."/>
            <person name="Eastwood D.C."/>
            <person name="Martin F."/>
            <person name="Cullen D."/>
            <person name="Grigoriev I.V."/>
            <person name="Hibbett D.S."/>
        </authorList>
    </citation>
    <scope>NUCLEOTIDE SEQUENCE [LARGE SCALE GENOMIC DNA]</scope>
    <source>
        <strain evidence="4 5">MD-104</strain>
    </source>
</reference>
<keyword evidence="2" id="KW-1133">Transmembrane helix</keyword>
<evidence type="ECO:0000256" key="1">
    <source>
        <dbReference type="SAM" id="MobiDB-lite"/>
    </source>
</evidence>
<evidence type="ECO:0000256" key="2">
    <source>
        <dbReference type="SAM" id="Phobius"/>
    </source>
</evidence>
<proteinExistence type="predicted"/>
<dbReference type="OrthoDB" id="3245657at2759"/>
<feature type="compositionally biased region" description="Low complexity" evidence="1">
    <location>
        <begin position="464"/>
        <end position="478"/>
    </location>
</feature>
<feature type="chain" id="PRO_5013756369" evidence="3">
    <location>
        <begin position="23"/>
        <end position="642"/>
    </location>
</feature>
<name>A0A2H3ITD9_WOLCO</name>
<keyword evidence="3" id="KW-0732">Signal</keyword>
<evidence type="ECO:0000256" key="3">
    <source>
        <dbReference type="SAM" id="SignalP"/>
    </source>
</evidence>
<dbReference type="Gene3D" id="2.60.120.260">
    <property type="entry name" value="Galactose-binding domain-like"/>
    <property type="match status" value="1"/>
</dbReference>
<dbReference type="AlphaFoldDB" id="A0A2H3ITD9"/>
<feature type="region of interest" description="Disordered" evidence="1">
    <location>
        <begin position="399"/>
        <end position="499"/>
    </location>
</feature>
<organism evidence="4 5">
    <name type="scientific">Wolfiporia cocos (strain MD-104)</name>
    <name type="common">Brown rot fungus</name>
    <dbReference type="NCBI Taxonomy" id="742152"/>
    <lineage>
        <taxon>Eukaryota</taxon>
        <taxon>Fungi</taxon>
        <taxon>Dikarya</taxon>
        <taxon>Basidiomycota</taxon>
        <taxon>Agaricomycotina</taxon>
        <taxon>Agaricomycetes</taxon>
        <taxon>Polyporales</taxon>
        <taxon>Phaeolaceae</taxon>
        <taxon>Wolfiporia</taxon>
    </lineage>
</organism>
<keyword evidence="2" id="KW-0472">Membrane</keyword>
<dbReference type="Proteomes" id="UP000218811">
    <property type="component" value="Unassembled WGS sequence"/>
</dbReference>
<keyword evidence="2" id="KW-0812">Transmembrane</keyword>
<keyword evidence="5" id="KW-1185">Reference proteome</keyword>
<gene>
    <name evidence="4" type="ORF">WOLCODRAFT_141572</name>
</gene>
<protein>
    <submittedName>
        <fullName evidence="4">Uncharacterized protein</fullName>
    </submittedName>
</protein>
<evidence type="ECO:0000313" key="5">
    <source>
        <dbReference type="Proteomes" id="UP000218811"/>
    </source>
</evidence>
<feature type="transmembrane region" description="Helical" evidence="2">
    <location>
        <begin position="219"/>
        <end position="242"/>
    </location>
</feature>
<dbReference type="EMBL" id="KB467831">
    <property type="protein sequence ID" value="PCH33252.1"/>
    <property type="molecule type" value="Genomic_DNA"/>
</dbReference>
<dbReference type="STRING" id="742152.A0A2H3ITD9"/>